<evidence type="ECO:0000256" key="2">
    <source>
        <dbReference type="ARBA" id="ARBA00023015"/>
    </source>
</evidence>
<dbReference type="Proteomes" id="UP000829196">
    <property type="component" value="Unassembled WGS sequence"/>
</dbReference>
<dbReference type="SMART" id="SM00338">
    <property type="entry name" value="BRLZ"/>
    <property type="match status" value="1"/>
</dbReference>
<evidence type="ECO:0000259" key="7">
    <source>
        <dbReference type="PROSITE" id="PS50217"/>
    </source>
</evidence>
<reference evidence="8" key="1">
    <citation type="journal article" date="2022" name="Front. Genet.">
        <title>Chromosome-Scale Assembly of the Dendrobium nobile Genome Provides Insights Into the Molecular Mechanism of the Biosynthesis of the Medicinal Active Ingredient of Dendrobium.</title>
        <authorList>
            <person name="Xu Q."/>
            <person name="Niu S.-C."/>
            <person name="Li K.-L."/>
            <person name="Zheng P.-J."/>
            <person name="Zhang X.-J."/>
            <person name="Jia Y."/>
            <person name="Liu Y."/>
            <person name="Niu Y.-X."/>
            <person name="Yu L.-H."/>
            <person name="Chen D.-F."/>
            <person name="Zhang G.-Q."/>
        </authorList>
    </citation>
    <scope>NUCLEOTIDE SEQUENCE</scope>
    <source>
        <tissue evidence="8">Leaf</tissue>
    </source>
</reference>
<evidence type="ECO:0000313" key="9">
    <source>
        <dbReference type="Proteomes" id="UP000829196"/>
    </source>
</evidence>
<gene>
    <name evidence="8" type="ORF">KFK09_011411</name>
</gene>
<dbReference type="FunFam" id="1.20.5.170:FF:000020">
    <property type="entry name" value="BZIP transcription factor"/>
    <property type="match status" value="1"/>
</dbReference>
<feature type="region of interest" description="Disordered" evidence="6">
    <location>
        <begin position="1"/>
        <end position="35"/>
    </location>
</feature>
<keyword evidence="2" id="KW-0805">Transcription regulation</keyword>
<keyword evidence="3" id="KW-0238">DNA-binding</keyword>
<evidence type="ECO:0000256" key="5">
    <source>
        <dbReference type="ARBA" id="ARBA00023242"/>
    </source>
</evidence>
<dbReference type="PROSITE" id="PS50217">
    <property type="entry name" value="BZIP"/>
    <property type="match status" value="1"/>
</dbReference>
<dbReference type="AlphaFoldDB" id="A0A8T3BCM2"/>
<evidence type="ECO:0000256" key="6">
    <source>
        <dbReference type="SAM" id="MobiDB-lite"/>
    </source>
</evidence>
<evidence type="ECO:0000256" key="1">
    <source>
        <dbReference type="ARBA" id="ARBA00004123"/>
    </source>
</evidence>
<name>A0A8T3BCM2_DENNO</name>
<dbReference type="GO" id="GO:0045893">
    <property type="term" value="P:positive regulation of DNA-templated transcription"/>
    <property type="evidence" value="ECO:0007669"/>
    <property type="project" value="TreeGrafter"/>
</dbReference>
<dbReference type="GO" id="GO:0046982">
    <property type="term" value="F:protein heterodimerization activity"/>
    <property type="evidence" value="ECO:0007669"/>
    <property type="project" value="UniProtKB-ARBA"/>
</dbReference>
<evidence type="ECO:0000256" key="4">
    <source>
        <dbReference type="ARBA" id="ARBA00023163"/>
    </source>
</evidence>
<dbReference type="PANTHER" id="PTHR45764">
    <property type="entry name" value="BZIP TRANSCRIPTION FACTOR 44"/>
    <property type="match status" value="1"/>
</dbReference>
<comment type="caution">
    <text evidence="8">The sequence shown here is derived from an EMBL/GenBank/DDBJ whole genome shotgun (WGS) entry which is preliminary data.</text>
</comment>
<keyword evidence="9" id="KW-1185">Reference proteome</keyword>
<dbReference type="InterPro" id="IPR004827">
    <property type="entry name" value="bZIP"/>
</dbReference>
<accession>A0A8T3BCM2</accession>
<dbReference type="GO" id="GO:0005634">
    <property type="term" value="C:nucleus"/>
    <property type="evidence" value="ECO:0007669"/>
    <property type="project" value="UniProtKB-SubCell"/>
</dbReference>
<evidence type="ECO:0000313" key="8">
    <source>
        <dbReference type="EMBL" id="KAI0510802.1"/>
    </source>
</evidence>
<comment type="subcellular location">
    <subcellularLocation>
        <location evidence="1">Nucleus</location>
    </subcellularLocation>
</comment>
<dbReference type="EMBL" id="JAGYWB010000009">
    <property type="protein sequence ID" value="KAI0510802.1"/>
    <property type="molecule type" value="Genomic_DNA"/>
</dbReference>
<dbReference type="SUPFAM" id="SSF57959">
    <property type="entry name" value="Leucine zipper domain"/>
    <property type="match status" value="1"/>
</dbReference>
<dbReference type="GO" id="GO:0000976">
    <property type="term" value="F:transcription cis-regulatory region binding"/>
    <property type="evidence" value="ECO:0007669"/>
    <property type="project" value="TreeGrafter"/>
</dbReference>
<dbReference type="PANTHER" id="PTHR45764:SF38">
    <property type="entry name" value="BZIP TRANSCRIPTION FACTOR 44"/>
    <property type="match status" value="1"/>
</dbReference>
<dbReference type="Pfam" id="PF07716">
    <property type="entry name" value="bZIP_2"/>
    <property type="match status" value="1"/>
</dbReference>
<dbReference type="GO" id="GO:0003700">
    <property type="term" value="F:DNA-binding transcription factor activity"/>
    <property type="evidence" value="ECO:0007669"/>
    <property type="project" value="InterPro"/>
</dbReference>
<dbReference type="InterPro" id="IPR045314">
    <property type="entry name" value="bZIP_plant_GBF1"/>
</dbReference>
<dbReference type="SMR" id="A0A8T3BCM2"/>
<keyword evidence="4" id="KW-0804">Transcription</keyword>
<dbReference type="InterPro" id="IPR046347">
    <property type="entry name" value="bZIP_sf"/>
</dbReference>
<sequence>MTLTTEEIDERKRKRMLSNRESARRSRMKKQQHLDDMMSQISQFKEVNDGILNQVNLISTKCSTLDAENSAMRSRVMELTERLKFLNTTLKQVEEKSGMAMDIPEIPDTILKPWPFTCSVQPLLRSAYMFQC</sequence>
<evidence type="ECO:0000256" key="3">
    <source>
        <dbReference type="ARBA" id="ARBA00023125"/>
    </source>
</evidence>
<protein>
    <recommendedName>
        <fullName evidence="7">BZIP domain-containing protein</fullName>
    </recommendedName>
</protein>
<dbReference type="OrthoDB" id="551672at2759"/>
<dbReference type="PROSITE" id="PS00036">
    <property type="entry name" value="BZIP_BASIC"/>
    <property type="match status" value="1"/>
</dbReference>
<proteinExistence type="predicted"/>
<dbReference type="Gene3D" id="1.20.5.170">
    <property type="match status" value="1"/>
</dbReference>
<keyword evidence="5" id="KW-0539">Nucleus</keyword>
<dbReference type="CDD" id="cd14702">
    <property type="entry name" value="bZIP_plant_GBF1"/>
    <property type="match status" value="1"/>
</dbReference>
<feature type="domain" description="BZIP" evidence="7">
    <location>
        <begin position="9"/>
        <end position="72"/>
    </location>
</feature>
<organism evidence="8 9">
    <name type="scientific">Dendrobium nobile</name>
    <name type="common">Orchid</name>
    <dbReference type="NCBI Taxonomy" id="94219"/>
    <lineage>
        <taxon>Eukaryota</taxon>
        <taxon>Viridiplantae</taxon>
        <taxon>Streptophyta</taxon>
        <taxon>Embryophyta</taxon>
        <taxon>Tracheophyta</taxon>
        <taxon>Spermatophyta</taxon>
        <taxon>Magnoliopsida</taxon>
        <taxon>Liliopsida</taxon>
        <taxon>Asparagales</taxon>
        <taxon>Orchidaceae</taxon>
        <taxon>Epidendroideae</taxon>
        <taxon>Malaxideae</taxon>
        <taxon>Dendrobiinae</taxon>
        <taxon>Dendrobium</taxon>
    </lineage>
</organism>